<evidence type="ECO:0000313" key="2">
    <source>
        <dbReference type="Proteomes" id="UP000192801"/>
    </source>
</evidence>
<reference evidence="1 2" key="1">
    <citation type="submission" date="2016-12" db="EMBL/GenBank/DDBJ databases">
        <title>The new phylogeny of genus Mycobacterium.</title>
        <authorList>
            <person name="Tortoli E."/>
            <person name="Trovato A."/>
            <person name="Cirillo D.M."/>
        </authorList>
    </citation>
    <scope>NUCLEOTIDE SEQUENCE [LARGE SCALE GENOMIC DNA]</scope>
    <source>
        <strain evidence="1 2">DSM 45130</strain>
    </source>
</reference>
<gene>
    <name evidence="1" type="ORF">BST26_12580</name>
</gene>
<dbReference type="EMBL" id="MVHS01000028">
    <property type="protein sequence ID" value="ORA69839.1"/>
    <property type="molecule type" value="Genomic_DNA"/>
</dbReference>
<evidence type="ECO:0000313" key="1">
    <source>
        <dbReference type="EMBL" id="ORA69839.1"/>
    </source>
</evidence>
<sequence>MAAATGVEDIGHKYVQAILSTAEKADALGRPWGDGADGQPMEQNYLPQEKTLIETAHSQAEAVKGLGTSMRDFAKKMDDISRST</sequence>
<keyword evidence="2" id="KW-1185">Reference proteome</keyword>
<dbReference type="AlphaFoldDB" id="A0A1X0DCD0"/>
<accession>A0A1X0DCD0</accession>
<organism evidence="1 2">
    <name type="scientific">Mycolicibacterium insubricum</name>
    <dbReference type="NCBI Taxonomy" id="444597"/>
    <lineage>
        <taxon>Bacteria</taxon>
        <taxon>Bacillati</taxon>
        <taxon>Actinomycetota</taxon>
        <taxon>Actinomycetes</taxon>
        <taxon>Mycobacteriales</taxon>
        <taxon>Mycobacteriaceae</taxon>
        <taxon>Mycolicibacterium</taxon>
    </lineage>
</organism>
<comment type="caution">
    <text evidence="1">The sequence shown here is derived from an EMBL/GenBank/DDBJ whole genome shotgun (WGS) entry which is preliminary data.</text>
</comment>
<protein>
    <submittedName>
        <fullName evidence="1">Uncharacterized protein</fullName>
    </submittedName>
</protein>
<name>A0A1X0DCD0_9MYCO</name>
<dbReference type="STRING" id="444597.BST26_12580"/>
<dbReference type="OrthoDB" id="4559068at2"/>
<proteinExistence type="predicted"/>
<dbReference type="Proteomes" id="UP000192801">
    <property type="component" value="Unassembled WGS sequence"/>
</dbReference>